<evidence type="ECO:0000256" key="1">
    <source>
        <dbReference type="ARBA" id="ARBA00022490"/>
    </source>
</evidence>
<dbReference type="Proteomes" id="UP000749646">
    <property type="component" value="Unassembled WGS sequence"/>
</dbReference>
<dbReference type="AlphaFoldDB" id="A0A9P6MKF4"/>
<gene>
    <name evidence="6" type="ORF">BGZ65_009176</name>
</gene>
<feature type="region of interest" description="Disordered" evidence="5">
    <location>
        <begin position="249"/>
        <end position="354"/>
    </location>
</feature>
<feature type="compositionally biased region" description="Acidic residues" evidence="5">
    <location>
        <begin position="255"/>
        <end position="269"/>
    </location>
</feature>
<proteinExistence type="predicted"/>
<dbReference type="PANTHER" id="PTHR45709:SF2">
    <property type="entry name" value="LARGE SUBUNIT GTPASE 1 HOMOLOG"/>
    <property type="match status" value="1"/>
</dbReference>
<feature type="compositionally biased region" description="Acidic residues" evidence="5">
    <location>
        <begin position="299"/>
        <end position="332"/>
    </location>
</feature>
<dbReference type="EMBL" id="JAAAHW010000141">
    <property type="protein sequence ID" value="KAG0006148.1"/>
    <property type="molecule type" value="Genomic_DNA"/>
</dbReference>
<keyword evidence="3" id="KW-0378">Hydrolase</keyword>
<name>A0A9P6MKF4_9FUNG</name>
<dbReference type="SUPFAM" id="SSF52540">
    <property type="entry name" value="P-loop containing nucleoside triphosphate hydrolases"/>
    <property type="match status" value="1"/>
</dbReference>
<dbReference type="InterPro" id="IPR027417">
    <property type="entry name" value="P-loop_NTPase"/>
</dbReference>
<protein>
    <recommendedName>
        <fullName evidence="8">Large subunit GTPase 1</fullName>
    </recommendedName>
</protein>
<feature type="compositionally biased region" description="Polar residues" evidence="5">
    <location>
        <begin position="274"/>
        <end position="287"/>
    </location>
</feature>
<dbReference type="OrthoDB" id="61815at2759"/>
<keyword evidence="2" id="KW-0547">Nucleotide-binding</keyword>
<dbReference type="GO" id="GO:0005525">
    <property type="term" value="F:GTP binding"/>
    <property type="evidence" value="ECO:0007669"/>
    <property type="project" value="UniProtKB-KW"/>
</dbReference>
<dbReference type="PANTHER" id="PTHR45709">
    <property type="entry name" value="LARGE SUBUNIT GTPASE 1 HOMOLOG-RELATED"/>
    <property type="match status" value="1"/>
</dbReference>
<feature type="compositionally biased region" description="Basic and acidic residues" evidence="5">
    <location>
        <begin position="288"/>
        <end position="298"/>
    </location>
</feature>
<evidence type="ECO:0000313" key="6">
    <source>
        <dbReference type="EMBL" id="KAG0006148.1"/>
    </source>
</evidence>
<keyword evidence="1" id="KW-0963">Cytoplasm</keyword>
<feature type="compositionally biased region" description="Basic and acidic residues" evidence="5">
    <location>
        <begin position="344"/>
        <end position="354"/>
    </location>
</feature>
<evidence type="ECO:0008006" key="8">
    <source>
        <dbReference type="Google" id="ProtNLM"/>
    </source>
</evidence>
<evidence type="ECO:0000256" key="2">
    <source>
        <dbReference type="ARBA" id="ARBA00022741"/>
    </source>
</evidence>
<evidence type="ECO:0000313" key="7">
    <source>
        <dbReference type="Proteomes" id="UP000749646"/>
    </source>
</evidence>
<dbReference type="Gene3D" id="3.40.50.300">
    <property type="entry name" value="P-loop containing nucleotide triphosphate hydrolases"/>
    <property type="match status" value="2"/>
</dbReference>
<dbReference type="GO" id="GO:0005829">
    <property type="term" value="C:cytosol"/>
    <property type="evidence" value="ECO:0007669"/>
    <property type="project" value="TreeGrafter"/>
</dbReference>
<dbReference type="InterPro" id="IPR043358">
    <property type="entry name" value="GNL1-like"/>
</dbReference>
<keyword evidence="7" id="KW-1185">Reference proteome</keyword>
<organism evidence="6 7">
    <name type="scientific">Modicella reniformis</name>
    <dbReference type="NCBI Taxonomy" id="1440133"/>
    <lineage>
        <taxon>Eukaryota</taxon>
        <taxon>Fungi</taxon>
        <taxon>Fungi incertae sedis</taxon>
        <taxon>Mucoromycota</taxon>
        <taxon>Mortierellomycotina</taxon>
        <taxon>Mortierellomycetes</taxon>
        <taxon>Mortierellales</taxon>
        <taxon>Mortierellaceae</taxon>
        <taxon>Modicella</taxon>
    </lineage>
</organism>
<evidence type="ECO:0000256" key="3">
    <source>
        <dbReference type="ARBA" id="ARBA00022801"/>
    </source>
</evidence>
<accession>A0A9P6MKF4</accession>
<evidence type="ECO:0000256" key="4">
    <source>
        <dbReference type="ARBA" id="ARBA00023134"/>
    </source>
</evidence>
<comment type="caution">
    <text evidence="6">The sequence shown here is derived from an EMBL/GenBank/DDBJ whole genome shotgun (WGS) entry which is preliminary data.</text>
</comment>
<reference evidence="6" key="1">
    <citation type="journal article" date="2020" name="Fungal Divers.">
        <title>Resolving the Mortierellaceae phylogeny through synthesis of multi-gene phylogenetics and phylogenomics.</title>
        <authorList>
            <person name="Vandepol N."/>
            <person name="Liber J."/>
            <person name="Desiro A."/>
            <person name="Na H."/>
            <person name="Kennedy M."/>
            <person name="Barry K."/>
            <person name="Grigoriev I.V."/>
            <person name="Miller A.N."/>
            <person name="O'Donnell K."/>
            <person name="Stajich J.E."/>
            <person name="Bonito G."/>
        </authorList>
    </citation>
    <scope>NUCLEOTIDE SEQUENCE</scope>
    <source>
        <strain evidence="6">MES-2147</strain>
    </source>
</reference>
<sequence>MVLPKSRKNVGLGNAIIRARFKGRSRPKDGDERLHFADVDDGPSWTRLQSVTQEEKLNIKVISNHYENPFMLSAEMEKETLAKHKEFKSELTVPRRPPWDETTTAQQLQRMEREAFLDWRRQLANLAERENLLLTPFERNLEVWRQLWRVIERSHLVVQIVDARNPLFFRSTDLETYVQQVDPRKKNLLLINKADYLTVKQRKRWADYFDAEGIRYTFFSAALAKERQEKELAQQAKMEALAQELAEMKAANSDYTDEEEEEEAEEDKDDGSAAKNTDISQGSSTTTNKEKGKEKAVEEEAESEEEEVEEEGEDEEALVEEEDHEEEEDDDEGKPNKTHSHWKAIKETEQDDERTRIRDTKDLYGLLLTETPVIDATPGKTKHFQTIHLTPKMILCDCPGLVFPSFVTTQGEMVCNGVLPIDQLREFTGSAGLVAKRIPKEVLEAIYGIKIAVLSEEEGGAGVPTAEEFLIAYAVARGFTKAGQGNPDESRAARYVLKDYVNGKLLFCTPPPGSDPIEFNAEHNQLDRFKKRKQLPTQRLPATASTYINMNAVTPLSHTGSGTGKTAAVDATFFQPMRQTMYLPRITGKTALDATGGISRVQLYPHQKQTDNQGFVSRKMRMQAVRDGLAEMGVEGDIAGALGNKKHMKGKKNVKKRSGSGLN</sequence>
<dbReference type="GO" id="GO:0003924">
    <property type="term" value="F:GTPase activity"/>
    <property type="evidence" value="ECO:0007669"/>
    <property type="project" value="InterPro"/>
</dbReference>
<evidence type="ECO:0000256" key="5">
    <source>
        <dbReference type="SAM" id="MobiDB-lite"/>
    </source>
</evidence>
<keyword evidence="4" id="KW-0342">GTP-binding</keyword>
<dbReference type="GO" id="GO:0000054">
    <property type="term" value="P:ribosomal subunit export from nucleus"/>
    <property type="evidence" value="ECO:0007669"/>
    <property type="project" value="TreeGrafter"/>
</dbReference>